<dbReference type="AlphaFoldDB" id="A0AAW5N4Q1"/>
<accession>A0AAW5N4Q1</accession>
<dbReference type="EMBL" id="JANPXH010002080">
    <property type="protein sequence ID" value="MCR6679977.1"/>
    <property type="molecule type" value="Genomic_DNA"/>
</dbReference>
<comment type="caution">
    <text evidence="1">The sequence shown here is derived from an EMBL/GenBank/DDBJ whole genome shotgun (WGS) entry which is preliminary data.</text>
</comment>
<organism evidence="1 2">
    <name type="scientific">Escherichia marmotae</name>
    <dbReference type="NCBI Taxonomy" id="1499973"/>
    <lineage>
        <taxon>Bacteria</taxon>
        <taxon>Pseudomonadati</taxon>
        <taxon>Pseudomonadota</taxon>
        <taxon>Gammaproteobacteria</taxon>
        <taxon>Enterobacterales</taxon>
        <taxon>Enterobacteriaceae</taxon>
        <taxon>Escherichia</taxon>
    </lineage>
</organism>
<reference evidence="1" key="1">
    <citation type="submission" date="2022-07" db="EMBL/GenBank/DDBJ databases">
        <title>Diversity of ethanolamine utilization by human commensal Escherichia coli.</title>
        <authorList>
            <person name="Jubelin G."/>
        </authorList>
    </citation>
    <scope>NUCLEOTIDE SEQUENCE</scope>
    <source>
        <strain evidence="1">S1</strain>
    </source>
</reference>
<dbReference type="Pfam" id="PF12244">
    <property type="entry name" value="DUF3606"/>
    <property type="match status" value="1"/>
</dbReference>
<evidence type="ECO:0000313" key="2">
    <source>
        <dbReference type="Proteomes" id="UP001206878"/>
    </source>
</evidence>
<dbReference type="InterPro" id="IPR022037">
    <property type="entry name" value="DUF3606"/>
</dbReference>
<feature type="non-terminal residue" evidence="1">
    <location>
        <position position="1"/>
    </location>
</feature>
<protein>
    <submittedName>
        <fullName evidence="1">DUF3606 domain-containing protein</fullName>
    </submittedName>
</protein>
<evidence type="ECO:0000313" key="1">
    <source>
        <dbReference type="EMBL" id="MCR6679977.1"/>
    </source>
</evidence>
<gene>
    <name evidence="1" type="ORF">NVV43_32025</name>
</gene>
<proteinExistence type="predicted"/>
<sequence length="70" mass="8324">YADAEWRRIDRMSVDPQDVEQVAMLAQLLHCNRNRIDDAIAAVGPKISNIRRWLSQQSRPEPKPSRWRRR</sequence>
<name>A0AAW5N4Q1_9ESCH</name>
<dbReference type="Proteomes" id="UP001206878">
    <property type="component" value="Unassembled WGS sequence"/>
</dbReference>